<feature type="compositionally biased region" description="Polar residues" evidence="1">
    <location>
        <begin position="175"/>
        <end position="186"/>
    </location>
</feature>
<dbReference type="OrthoDB" id="8023605at2759"/>
<dbReference type="EMBL" id="ML179344">
    <property type="protein sequence ID" value="THU90152.1"/>
    <property type="molecule type" value="Genomic_DNA"/>
</dbReference>
<dbReference type="Proteomes" id="UP000297245">
    <property type="component" value="Unassembled WGS sequence"/>
</dbReference>
<keyword evidence="3" id="KW-1185">Reference proteome</keyword>
<protein>
    <submittedName>
        <fullName evidence="2">Uncharacterized protein</fullName>
    </submittedName>
</protein>
<proteinExistence type="predicted"/>
<name>A0A4S8LLK4_DENBC</name>
<organism evidence="2 3">
    <name type="scientific">Dendrothele bispora (strain CBS 962.96)</name>
    <dbReference type="NCBI Taxonomy" id="1314807"/>
    <lineage>
        <taxon>Eukaryota</taxon>
        <taxon>Fungi</taxon>
        <taxon>Dikarya</taxon>
        <taxon>Basidiomycota</taxon>
        <taxon>Agaricomycotina</taxon>
        <taxon>Agaricomycetes</taxon>
        <taxon>Agaricomycetidae</taxon>
        <taxon>Agaricales</taxon>
        <taxon>Agaricales incertae sedis</taxon>
        <taxon>Dendrothele</taxon>
    </lineage>
</organism>
<reference evidence="2 3" key="1">
    <citation type="journal article" date="2019" name="Nat. Ecol. Evol.">
        <title>Megaphylogeny resolves global patterns of mushroom evolution.</title>
        <authorList>
            <person name="Varga T."/>
            <person name="Krizsan K."/>
            <person name="Foldi C."/>
            <person name="Dima B."/>
            <person name="Sanchez-Garcia M."/>
            <person name="Sanchez-Ramirez S."/>
            <person name="Szollosi G.J."/>
            <person name="Szarkandi J.G."/>
            <person name="Papp V."/>
            <person name="Albert L."/>
            <person name="Andreopoulos W."/>
            <person name="Angelini C."/>
            <person name="Antonin V."/>
            <person name="Barry K.W."/>
            <person name="Bougher N.L."/>
            <person name="Buchanan P."/>
            <person name="Buyck B."/>
            <person name="Bense V."/>
            <person name="Catcheside P."/>
            <person name="Chovatia M."/>
            <person name="Cooper J."/>
            <person name="Damon W."/>
            <person name="Desjardin D."/>
            <person name="Finy P."/>
            <person name="Geml J."/>
            <person name="Haridas S."/>
            <person name="Hughes K."/>
            <person name="Justo A."/>
            <person name="Karasinski D."/>
            <person name="Kautmanova I."/>
            <person name="Kiss B."/>
            <person name="Kocsube S."/>
            <person name="Kotiranta H."/>
            <person name="LaButti K.M."/>
            <person name="Lechner B.E."/>
            <person name="Liimatainen K."/>
            <person name="Lipzen A."/>
            <person name="Lukacs Z."/>
            <person name="Mihaltcheva S."/>
            <person name="Morgado L.N."/>
            <person name="Niskanen T."/>
            <person name="Noordeloos M.E."/>
            <person name="Ohm R.A."/>
            <person name="Ortiz-Santana B."/>
            <person name="Ovrebo C."/>
            <person name="Racz N."/>
            <person name="Riley R."/>
            <person name="Savchenko A."/>
            <person name="Shiryaev A."/>
            <person name="Soop K."/>
            <person name="Spirin V."/>
            <person name="Szebenyi C."/>
            <person name="Tomsovsky M."/>
            <person name="Tulloss R.E."/>
            <person name="Uehling J."/>
            <person name="Grigoriev I.V."/>
            <person name="Vagvolgyi C."/>
            <person name="Papp T."/>
            <person name="Martin F.M."/>
            <person name="Miettinen O."/>
            <person name="Hibbett D.S."/>
            <person name="Nagy L.G."/>
        </authorList>
    </citation>
    <scope>NUCLEOTIDE SEQUENCE [LARGE SCALE GENOMIC DNA]</scope>
    <source>
        <strain evidence="2 3">CBS 962.96</strain>
    </source>
</reference>
<feature type="region of interest" description="Disordered" evidence="1">
    <location>
        <begin position="121"/>
        <end position="193"/>
    </location>
</feature>
<evidence type="ECO:0000256" key="1">
    <source>
        <dbReference type="SAM" id="MobiDB-lite"/>
    </source>
</evidence>
<gene>
    <name evidence="2" type="ORF">K435DRAFT_676467</name>
</gene>
<sequence>MIARVDEQKRVELKRFEKKYRHVIKDWNFKPGTLVQVRNTRIEKSLDRKMYPRYIGPMIVIRRTKGGAYILAEMDGTVLREKVAAFRVLPHKARYEPIELPANIHELIDLDPQQLRSMIEETEAENPDDSWSPGKDYIFDNMPQLKKPTYDSDNEIVESTEPIRYASPDSDTVEESNGNDSTGIQTRSHKKKT</sequence>
<evidence type="ECO:0000313" key="2">
    <source>
        <dbReference type="EMBL" id="THU90152.1"/>
    </source>
</evidence>
<evidence type="ECO:0000313" key="3">
    <source>
        <dbReference type="Proteomes" id="UP000297245"/>
    </source>
</evidence>
<accession>A0A4S8LLK4</accession>
<dbReference type="AlphaFoldDB" id="A0A4S8LLK4"/>